<dbReference type="PANTHER" id="PTHR30093">
    <property type="entry name" value="GENERAL SECRETION PATHWAY PROTEIN G"/>
    <property type="match status" value="1"/>
</dbReference>
<dbReference type="OrthoDB" id="5296638at2"/>
<dbReference type="PANTHER" id="PTHR30093:SF47">
    <property type="entry name" value="TYPE IV PILUS NON-CORE MINOR PILIN PILE"/>
    <property type="match status" value="1"/>
</dbReference>
<dbReference type="EMBL" id="SHKX01000010">
    <property type="protein sequence ID" value="RZU47481.1"/>
    <property type="molecule type" value="Genomic_DNA"/>
</dbReference>
<keyword evidence="1" id="KW-0488">Methylation</keyword>
<evidence type="ECO:0000256" key="2">
    <source>
        <dbReference type="SAM" id="Phobius"/>
    </source>
</evidence>
<dbReference type="Pfam" id="PF16732">
    <property type="entry name" value="ComP_DUS"/>
    <property type="match status" value="1"/>
</dbReference>
<dbReference type="Pfam" id="PF07963">
    <property type="entry name" value="N_methyl"/>
    <property type="match status" value="1"/>
</dbReference>
<organism evidence="3 4">
    <name type="scientific">Fluviicoccus keumensis</name>
    <dbReference type="NCBI Taxonomy" id="1435465"/>
    <lineage>
        <taxon>Bacteria</taxon>
        <taxon>Pseudomonadati</taxon>
        <taxon>Pseudomonadota</taxon>
        <taxon>Gammaproteobacteria</taxon>
        <taxon>Moraxellales</taxon>
        <taxon>Moraxellaceae</taxon>
        <taxon>Fluviicoccus</taxon>
    </lineage>
</organism>
<dbReference type="InterPro" id="IPR000983">
    <property type="entry name" value="Bac_GSPG_pilin"/>
</dbReference>
<evidence type="ECO:0000313" key="4">
    <source>
        <dbReference type="Proteomes" id="UP000292423"/>
    </source>
</evidence>
<keyword evidence="2" id="KW-0812">Transmembrane</keyword>
<dbReference type="PRINTS" id="PR00813">
    <property type="entry name" value="BCTERIALGSPG"/>
</dbReference>
<keyword evidence="4" id="KW-1185">Reference proteome</keyword>
<protein>
    <submittedName>
        <fullName evidence="3">Type IV pilus assembly protein PilE</fullName>
    </submittedName>
</protein>
<keyword evidence="2" id="KW-1133">Transmembrane helix</keyword>
<accession>A0A4Q7ZBI1</accession>
<keyword evidence="2" id="KW-0472">Membrane</keyword>
<dbReference type="GO" id="GO:0015628">
    <property type="term" value="P:protein secretion by the type II secretion system"/>
    <property type="evidence" value="ECO:0007669"/>
    <property type="project" value="InterPro"/>
</dbReference>
<dbReference type="GO" id="GO:0015627">
    <property type="term" value="C:type II protein secretion system complex"/>
    <property type="evidence" value="ECO:0007669"/>
    <property type="project" value="InterPro"/>
</dbReference>
<feature type="transmembrane region" description="Helical" evidence="2">
    <location>
        <begin position="12"/>
        <end position="33"/>
    </location>
</feature>
<sequence>MLITKRNSGFTLIELMVTVLVIAILAGIAIPAYRSYTVRGNRGAMQSELMQIAAGMERYRAQQLSYTGATLPIVYGDTFYPRGAPAANRLYQLTLVMAANGLTWTIAATPLSAQKNDGAMMIDNQGRRCWNQASDTTCTLGDASQVWSAKAKQ</sequence>
<comment type="caution">
    <text evidence="3">The sequence shown here is derived from an EMBL/GenBank/DDBJ whole genome shotgun (WGS) entry which is preliminary data.</text>
</comment>
<name>A0A4Q7ZBI1_9GAMM</name>
<reference evidence="3 4" key="1">
    <citation type="submission" date="2019-02" db="EMBL/GenBank/DDBJ databases">
        <title>Genomic Encyclopedia of Type Strains, Phase IV (KMG-IV): sequencing the most valuable type-strain genomes for metagenomic binning, comparative biology and taxonomic classification.</title>
        <authorList>
            <person name="Goeker M."/>
        </authorList>
    </citation>
    <scope>NUCLEOTIDE SEQUENCE [LARGE SCALE GENOMIC DNA]</scope>
    <source>
        <strain evidence="3 4">DSM 105135</strain>
    </source>
</reference>
<dbReference type="InterPro" id="IPR031982">
    <property type="entry name" value="PilE-like"/>
</dbReference>
<proteinExistence type="predicted"/>
<dbReference type="Proteomes" id="UP000292423">
    <property type="component" value="Unassembled WGS sequence"/>
</dbReference>
<dbReference type="PROSITE" id="PS00409">
    <property type="entry name" value="PROKAR_NTER_METHYL"/>
    <property type="match status" value="1"/>
</dbReference>
<dbReference type="NCBIfam" id="TIGR02532">
    <property type="entry name" value="IV_pilin_GFxxxE"/>
    <property type="match status" value="1"/>
</dbReference>
<dbReference type="Gene3D" id="3.30.700.10">
    <property type="entry name" value="Glycoprotein, Type 4 Pilin"/>
    <property type="match status" value="1"/>
</dbReference>
<gene>
    <name evidence="3" type="ORF">EV700_0444</name>
</gene>
<evidence type="ECO:0000313" key="3">
    <source>
        <dbReference type="EMBL" id="RZU47481.1"/>
    </source>
</evidence>
<dbReference type="GO" id="GO:0043683">
    <property type="term" value="P:type IV pilus assembly"/>
    <property type="evidence" value="ECO:0007669"/>
    <property type="project" value="InterPro"/>
</dbReference>
<dbReference type="AlphaFoldDB" id="A0A4Q7ZBI1"/>
<evidence type="ECO:0000256" key="1">
    <source>
        <dbReference type="ARBA" id="ARBA00022481"/>
    </source>
</evidence>
<dbReference type="SUPFAM" id="SSF54523">
    <property type="entry name" value="Pili subunits"/>
    <property type="match status" value="1"/>
</dbReference>
<dbReference type="RefSeq" id="WP_130410720.1">
    <property type="nucleotide sequence ID" value="NZ_SHKX01000010.1"/>
</dbReference>
<dbReference type="InterPro" id="IPR012902">
    <property type="entry name" value="N_methyl_site"/>
</dbReference>
<dbReference type="InterPro" id="IPR045584">
    <property type="entry name" value="Pilin-like"/>
</dbReference>